<proteinExistence type="predicted"/>
<name>A0A838B9F5_9HYPH</name>
<protein>
    <submittedName>
        <fullName evidence="1">Uncharacterized protein</fullName>
    </submittedName>
</protein>
<organism evidence="1 2">
    <name type="scientific">Mesorhizobium neociceri</name>
    <dbReference type="NCBI Taxonomy" id="1307853"/>
    <lineage>
        <taxon>Bacteria</taxon>
        <taxon>Pseudomonadati</taxon>
        <taxon>Pseudomonadota</taxon>
        <taxon>Alphaproteobacteria</taxon>
        <taxon>Hyphomicrobiales</taxon>
        <taxon>Phyllobacteriaceae</taxon>
        <taxon>Mesorhizobium</taxon>
    </lineage>
</organism>
<accession>A0A838B9F5</accession>
<sequence>MTQPSITASDCDVLRGAFVKSVIEKNIPEDRWRDEAALLIRDYTDSDDVDPYLLEWIIRTGTI</sequence>
<evidence type="ECO:0000313" key="2">
    <source>
        <dbReference type="Proteomes" id="UP000558284"/>
    </source>
</evidence>
<dbReference type="Proteomes" id="UP000558284">
    <property type="component" value="Unassembled WGS sequence"/>
</dbReference>
<reference evidence="1 2" key="1">
    <citation type="submission" date="2020-07" db="EMBL/GenBank/DDBJ databases">
        <title>Definition of the novel symbiovar canariense within Mesorhizobium novociceri, a new species of genus Mesorhizobium nodulating Cicer canariense in the Caldera de Taburiente National Park (La Palma, Canary Islands).</title>
        <authorList>
            <person name="Leon-Barrios M."/>
            <person name="Perez-Yepez J."/>
            <person name="Flores-Felix J.D."/>
            <person name="Ramirez-Baena M.H."/>
            <person name="Pulido-Suarez L."/>
            <person name="Igual J.M."/>
            <person name="Velazquez E."/>
            <person name="Peix A."/>
        </authorList>
    </citation>
    <scope>NUCLEOTIDE SEQUENCE [LARGE SCALE GENOMIC DNA]</scope>
    <source>
        <strain evidence="1 2">CCANP35</strain>
    </source>
</reference>
<dbReference type="RefSeq" id="WP_181060108.1">
    <property type="nucleotide sequence ID" value="NZ_JACDTY010000012.1"/>
</dbReference>
<dbReference type="AlphaFoldDB" id="A0A838B9F5"/>
<keyword evidence="2" id="KW-1185">Reference proteome</keyword>
<gene>
    <name evidence="1" type="ORF">H0241_22895</name>
</gene>
<dbReference type="EMBL" id="JACDTY010000012">
    <property type="protein sequence ID" value="MBA1143075.1"/>
    <property type="molecule type" value="Genomic_DNA"/>
</dbReference>
<evidence type="ECO:0000313" key="1">
    <source>
        <dbReference type="EMBL" id="MBA1143075.1"/>
    </source>
</evidence>
<comment type="caution">
    <text evidence="1">The sequence shown here is derived from an EMBL/GenBank/DDBJ whole genome shotgun (WGS) entry which is preliminary data.</text>
</comment>